<dbReference type="EMBL" id="SOSA01000955">
    <property type="protein sequence ID" value="THC88037.1"/>
    <property type="molecule type" value="Genomic_DNA"/>
</dbReference>
<evidence type="ECO:0000313" key="2">
    <source>
        <dbReference type="EMBL" id="THC88037.1"/>
    </source>
</evidence>
<reference evidence="2 3" key="1">
    <citation type="submission" date="2019-03" db="EMBL/GenBank/DDBJ databases">
        <title>The genome sequence of a newly discovered highly antifungal drug resistant Aspergillus species, Aspergillus tanneri NIH 1004.</title>
        <authorList>
            <person name="Mounaud S."/>
            <person name="Singh I."/>
            <person name="Joardar V."/>
            <person name="Pakala S."/>
            <person name="Pakala S."/>
            <person name="Venepally P."/>
            <person name="Hoover J."/>
            <person name="Nierman W."/>
            <person name="Chung J."/>
            <person name="Losada L."/>
        </authorList>
    </citation>
    <scope>NUCLEOTIDE SEQUENCE [LARGE SCALE GENOMIC DNA]</scope>
    <source>
        <strain evidence="2 3">NIH1004</strain>
    </source>
</reference>
<organism evidence="2 3">
    <name type="scientific">Aspergillus tanneri</name>
    <dbReference type="NCBI Taxonomy" id="1220188"/>
    <lineage>
        <taxon>Eukaryota</taxon>
        <taxon>Fungi</taxon>
        <taxon>Dikarya</taxon>
        <taxon>Ascomycota</taxon>
        <taxon>Pezizomycotina</taxon>
        <taxon>Eurotiomycetes</taxon>
        <taxon>Eurotiomycetidae</taxon>
        <taxon>Eurotiales</taxon>
        <taxon>Aspergillaceae</taxon>
        <taxon>Aspergillus</taxon>
        <taxon>Aspergillus subgen. Circumdati</taxon>
    </lineage>
</organism>
<protein>
    <recommendedName>
        <fullName evidence="1">C2H2-type domain-containing protein</fullName>
    </recommendedName>
</protein>
<comment type="caution">
    <text evidence="2">The sequence shown here is derived from an EMBL/GenBank/DDBJ whole genome shotgun (WGS) entry which is preliminary data.</text>
</comment>
<evidence type="ECO:0000313" key="3">
    <source>
        <dbReference type="Proteomes" id="UP000308092"/>
    </source>
</evidence>
<dbReference type="InterPro" id="IPR013087">
    <property type="entry name" value="Znf_C2H2_type"/>
</dbReference>
<dbReference type="VEuPathDB" id="FungiDB:EYZ11_012521"/>
<keyword evidence="3" id="KW-1185">Reference proteome</keyword>
<feature type="domain" description="C2H2-type" evidence="1">
    <location>
        <begin position="86"/>
        <end position="109"/>
    </location>
</feature>
<dbReference type="InterPro" id="IPR022698">
    <property type="entry name" value="OrsD"/>
</dbReference>
<proteinExistence type="predicted"/>
<dbReference type="AlphaFoldDB" id="A0A4S3J262"/>
<dbReference type="Proteomes" id="UP000308092">
    <property type="component" value="Unassembled WGS sequence"/>
</dbReference>
<dbReference type="SMART" id="SM00355">
    <property type="entry name" value="ZnF_C2H2"/>
    <property type="match status" value="2"/>
</dbReference>
<feature type="domain" description="C2H2-type" evidence="1">
    <location>
        <begin position="13"/>
        <end position="35"/>
    </location>
</feature>
<dbReference type="Pfam" id="PF12013">
    <property type="entry name" value="OrsD"/>
    <property type="match status" value="1"/>
</dbReference>
<sequence length="444" mass="49304">MDLFIYNPVYRLWICTPCGYAVTATDLNTHLAKRHTGHHSATSRSLRQAAWDQMQRRPWLDPSKEPCPVAGPDSAPIEGLPIFRGLGCPRCDYVARSPAVIAGHYRKTHARDAPPGLPRPPWRPVQCQRFFSHGAGSSFFVVIPPRPAPVPLVSESEFTHTQLVRDLQARRTAVERANGVAPTSRGPTEVCPWLDLTQWPRYIGGHGFTAVAQLGALPDPTTEPVLAAVAESVARLVRHACGSIRERKIKSSTSSGLTDTTYRRYTQVWQRLVCFAYRTGQPNSPTRLNHSLTRAQSAWLCCLTDRARAVQEPGEGHRTAEAQALLDQACLYFSISLLDHTLRGDLFESVVVRFLAVLGVDANRQVYRDACSYTSFFSALVKVAQLLVIQQAVRAAADGEVPHPAAALDEMRGRFMVYWSDDQQTLFYQGLELGMSALRNFAQL</sequence>
<evidence type="ECO:0000259" key="1">
    <source>
        <dbReference type="SMART" id="SM00355"/>
    </source>
</evidence>
<name>A0A4S3J262_9EURO</name>
<gene>
    <name evidence="2" type="ORF">EYZ11_012521</name>
</gene>
<accession>A0A4S3J262</accession>